<dbReference type="Proteomes" id="UP000030645">
    <property type="component" value="Unassembled WGS sequence"/>
</dbReference>
<keyword evidence="4 7" id="KW-0333">Golgi apparatus</keyword>
<sequence>MRTGLRALASTVSRGDPENEDLNIAGKSIGSENNPSGIADIPVDKLLNGLLVPGFDEGSCLSRLRSYEALHERCGPYTESYNKTVKLLGVLLVDRGVDMTDLFCEPFPDASWFLPADFSLKNQFASFGQETPQRYGKMLRQVRASI</sequence>
<reference evidence="10" key="1">
    <citation type="submission" date="2013-01" db="EMBL/GenBank/DDBJ databases">
        <title>Draft Genome Sequence of a Mulberry Tree, Morus notabilis C.K. Schneid.</title>
        <authorList>
            <person name="He N."/>
            <person name="Zhao S."/>
        </authorList>
    </citation>
    <scope>NUCLEOTIDE SEQUENCE</scope>
</reference>
<keyword evidence="3 7" id="KW-0808">Transferase</keyword>
<evidence type="ECO:0000256" key="5">
    <source>
        <dbReference type="ARBA" id="ARBA00023180"/>
    </source>
</evidence>
<dbReference type="AlphaFoldDB" id="W9QYR2"/>
<protein>
    <recommendedName>
        <fullName evidence="7">Fucosyltransferase</fullName>
        <ecNumber evidence="7">2.4.1.-</ecNumber>
    </recommendedName>
</protein>
<evidence type="ECO:0000256" key="4">
    <source>
        <dbReference type="ARBA" id="ARBA00023034"/>
    </source>
</evidence>
<evidence type="ECO:0000256" key="6">
    <source>
        <dbReference type="ARBA" id="ARBA00023316"/>
    </source>
</evidence>
<dbReference type="STRING" id="981085.W9QYR2"/>
<keyword evidence="6 7" id="KW-0961">Cell wall biogenesis/degradation</keyword>
<proteinExistence type="inferred from homology"/>
<evidence type="ECO:0000256" key="2">
    <source>
        <dbReference type="ARBA" id="ARBA00022676"/>
    </source>
</evidence>
<keyword evidence="10" id="KW-1185">Reference proteome</keyword>
<dbReference type="GO" id="GO:0008107">
    <property type="term" value="F:galactoside 2-alpha-L-fucosyltransferase activity"/>
    <property type="evidence" value="ECO:0007669"/>
    <property type="project" value="InterPro"/>
</dbReference>
<accession>W9QYR2</accession>
<evidence type="ECO:0000256" key="8">
    <source>
        <dbReference type="SAM" id="MobiDB-lite"/>
    </source>
</evidence>
<evidence type="ECO:0000256" key="1">
    <source>
        <dbReference type="ARBA" id="ARBA00010481"/>
    </source>
</evidence>
<dbReference type="PANTHER" id="PTHR31889:SF2">
    <property type="entry name" value="FUCOSYLTRANSFERASE 3"/>
    <property type="match status" value="1"/>
</dbReference>
<dbReference type="Pfam" id="PF03254">
    <property type="entry name" value="XG_FTase"/>
    <property type="match status" value="2"/>
</dbReference>
<comment type="subcellular location">
    <subcellularLocation>
        <location evidence="7">Golgi apparatus</location>
        <location evidence="7">Golgi stack membrane</location>
        <topology evidence="7">Single-pass type II membrane protein</topology>
    </subcellularLocation>
</comment>
<comment type="function">
    <text evidence="7">May be involved in cell wall biosynthesis.</text>
</comment>
<dbReference type="GO" id="GO:0009969">
    <property type="term" value="P:xyloglucan biosynthetic process"/>
    <property type="evidence" value="ECO:0007669"/>
    <property type="project" value="TreeGrafter"/>
</dbReference>
<dbReference type="eggNOG" id="ENOG502QTTA">
    <property type="taxonomic scope" value="Eukaryota"/>
</dbReference>
<comment type="similarity">
    <text evidence="1 7">Belongs to the glycosyltransferase 37 family.</text>
</comment>
<dbReference type="EMBL" id="KE343878">
    <property type="protein sequence ID" value="EXB44703.1"/>
    <property type="molecule type" value="Genomic_DNA"/>
</dbReference>
<evidence type="ECO:0000313" key="9">
    <source>
        <dbReference type="EMBL" id="EXB44703.1"/>
    </source>
</evidence>
<organism evidence="9 10">
    <name type="scientific">Morus notabilis</name>
    <dbReference type="NCBI Taxonomy" id="981085"/>
    <lineage>
        <taxon>Eukaryota</taxon>
        <taxon>Viridiplantae</taxon>
        <taxon>Streptophyta</taxon>
        <taxon>Embryophyta</taxon>
        <taxon>Tracheophyta</taxon>
        <taxon>Spermatophyta</taxon>
        <taxon>Magnoliopsida</taxon>
        <taxon>eudicotyledons</taxon>
        <taxon>Gunneridae</taxon>
        <taxon>Pentapetalae</taxon>
        <taxon>rosids</taxon>
        <taxon>fabids</taxon>
        <taxon>Rosales</taxon>
        <taxon>Moraceae</taxon>
        <taxon>Moreae</taxon>
        <taxon>Morus</taxon>
    </lineage>
</organism>
<dbReference type="EC" id="2.4.1.-" evidence="7"/>
<dbReference type="PANTHER" id="PTHR31889">
    <property type="entry name" value="FUCOSYLTRANSFERASE 2-RELATED"/>
    <property type="match status" value="1"/>
</dbReference>
<evidence type="ECO:0000256" key="3">
    <source>
        <dbReference type="ARBA" id="ARBA00022679"/>
    </source>
</evidence>
<evidence type="ECO:0000313" key="10">
    <source>
        <dbReference type="Proteomes" id="UP000030645"/>
    </source>
</evidence>
<name>W9QYR2_9ROSA</name>
<keyword evidence="5" id="KW-0325">Glycoprotein</keyword>
<dbReference type="GO" id="GO:0032580">
    <property type="term" value="C:Golgi cisterna membrane"/>
    <property type="evidence" value="ECO:0007669"/>
    <property type="project" value="UniProtKB-SubCell"/>
</dbReference>
<dbReference type="InterPro" id="IPR004938">
    <property type="entry name" value="XG_FTase"/>
</dbReference>
<dbReference type="GO" id="GO:0042546">
    <property type="term" value="P:cell wall biogenesis"/>
    <property type="evidence" value="ECO:0007669"/>
    <property type="project" value="InterPro"/>
</dbReference>
<evidence type="ECO:0000256" key="7">
    <source>
        <dbReference type="RuleBase" id="RU367004"/>
    </source>
</evidence>
<feature type="region of interest" description="Disordered" evidence="8">
    <location>
        <begin position="1"/>
        <end position="28"/>
    </location>
</feature>
<gene>
    <name evidence="9" type="ORF">L484_015960</name>
</gene>
<keyword evidence="2 7" id="KW-0328">Glycosyltransferase</keyword>
<dbReference type="GO" id="GO:0071555">
    <property type="term" value="P:cell wall organization"/>
    <property type="evidence" value="ECO:0007669"/>
    <property type="project" value="UniProtKB-UniRule"/>
</dbReference>